<name>A0ABT7DUL8_9NEIS</name>
<dbReference type="RefSeq" id="WP_284100061.1">
    <property type="nucleotide sequence ID" value="NZ_JARRAF010000006.1"/>
</dbReference>
<dbReference type="Proteomes" id="UP001172778">
    <property type="component" value="Unassembled WGS sequence"/>
</dbReference>
<protein>
    <submittedName>
        <fullName evidence="1">CesT family type III secretion system chaperone</fullName>
    </submittedName>
</protein>
<sequence>MQAFDHLNNLVAELGRRNNIADTQLAADGSFGLKLADGTEVSFELIDDVLYLYGIICPLPPQPEQRRRVYEVLLESNCLGAGTSGGVLSLHGQLESFVYHLALAPEALDLDALETALASVGQHCAFYLGIINRLLSQAEATPVETTFGTPTMLMSA</sequence>
<gene>
    <name evidence="1" type="ORF">PZA18_06810</name>
</gene>
<comment type="caution">
    <text evidence="1">The sequence shown here is derived from an EMBL/GenBank/DDBJ whole genome shotgun (WGS) entry which is preliminary data.</text>
</comment>
<dbReference type="Pfam" id="PF05932">
    <property type="entry name" value="CesT"/>
    <property type="match status" value="1"/>
</dbReference>
<accession>A0ABT7DUL8</accession>
<evidence type="ECO:0000313" key="1">
    <source>
        <dbReference type="EMBL" id="MDK2123757.1"/>
    </source>
</evidence>
<dbReference type="Gene3D" id="3.30.1460.10">
    <property type="match status" value="1"/>
</dbReference>
<evidence type="ECO:0000313" key="2">
    <source>
        <dbReference type="Proteomes" id="UP001172778"/>
    </source>
</evidence>
<proteinExistence type="predicted"/>
<organism evidence="1 2">
    <name type="scientific">Parachitinimonas caeni</name>
    <dbReference type="NCBI Taxonomy" id="3031301"/>
    <lineage>
        <taxon>Bacteria</taxon>
        <taxon>Pseudomonadati</taxon>
        <taxon>Pseudomonadota</taxon>
        <taxon>Betaproteobacteria</taxon>
        <taxon>Neisseriales</taxon>
        <taxon>Chitinibacteraceae</taxon>
        <taxon>Parachitinimonas</taxon>
    </lineage>
</organism>
<dbReference type="EMBL" id="JARRAF010000006">
    <property type="protein sequence ID" value="MDK2123757.1"/>
    <property type="molecule type" value="Genomic_DNA"/>
</dbReference>
<reference evidence="1" key="1">
    <citation type="submission" date="2023-03" db="EMBL/GenBank/DDBJ databases">
        <title>Chitinimonas shenzhenensis gen. nov., sp. nov., a novel member of family Burkholderiaceae isolated from activated sludge collected in Shen Zhen, China.</title>
        <authorList>
            <person name="Wang X."/>
        </authorList>
    </citation>
    <scope>NUCLEOTIDE SEQUENCE</scope>
    <source>
        <strain evidence="1">DQS-5</strain>
    </source>
</reference>
<dbReference type="SUPFAM" id="SSF69635">
    <property type="entry name" value="Type III secretory system chaperone-like"/>
    <property type="match status" value="1"/>
</dbReference>
<dbReference type="InterPro" id="IPR010261">
    <property type="entry name" value="Tir_chaperone"/>
</dbReference>
<keyword evidence="2" id="KW-1185">Reference proteome</keyword>